<proteinExistence type="predicted"/>
<reference evidence="1 2" key="2">
    <citation type="journal article" date="2012" name="Open Biol.">
        <title>Characteristics of nucleosomes and linker DNA regions on the genome of the basidiomycete Mixia osmundae revealed by mono- and dinucleosome mapping.</title>
        <authorList>
            <person name="Nishida H."/>
            <person name="Kondo S."/>
            <person name="Matsumoto T."/>
            <person name="Suzuki Y."/>
            <person name="Yoshikawa H."/>
            <person name="Taylor T.D."/>
            <person name="Sugiyama J."/>
        </authorList>
    </citation>
    <scope>NUCLEOTIDE SEQUENCE [LARGE SCALE GENOMIC DNA]</scope>
    <source>
        <strain evidence="2">CBS 9802 / IAM 14324 / JCM 22182 / KY 12970</strain>
    </source>
</reference>
<dbReference type="AlphaFoldDB" id="G7EB20"/>
<name>G7EB20_MIXOS</name>
<reference evidence="1 2" key="1">
    <citation type="journal article" date="2011" name="J. Gen. Appl. Microbiol.">
        <title>Draft genome sequencing of the enigmatic basidiomycete Mixia osmundae.</title>
        <authorList>
            <person name="Nishida H."/>
            <person name="Nagatsuka Y."/>
            <person name="Sugiyama J."/>
        </authorList>
    </citation>
    <scope>NUCLEOTIDE SEQUENCE [LARGE SCALE GENOMIC DNA]</scope>
    <source>
        <strain evidence="2">CBS 9802 / IAM 14324 / JCM 22182 / KY 12970</strain>
    </source>
</reference>
<evidence type="ECO:0000313" key="1">
    <source>
        <dbReference type="EMBL" id="GAB00031.1"/>
    </source>
</evidence>
<dbReference type="Proteomes" id="UP000009131">
    <property type="component" value="Unassembled WGS sequence"/>
</dbReference>
<dbReference type="EMBL" id="BABT02000252">
    <property type="protein sequence ID" value="GAB00031.1"/>
    <property type="molecule type" value="Genomic_DNA"/>
</dbReference>
<keyword evidence="2" id="KW-1185">Reference proteome</keyword>
<dbReference type="HOGENOM" id="CLU_3320191_0_0_1"/>
<sequence length="39" mass="4336">MMTDDELYGDRSTAELMGTLQGGERKLSWGVGWRCNVDG</sequence>
<organism evidence="1 2">
    <name type="scientific">Mixia osmundae (strain CBS 9802 / IAM 14324 / JCM 22182 / KY 12970)</name>
    <dbReference type="NCBI Taxonomy" id="764103"/>
    <lineage>
        <taxon>Eukaryota</taxon>
        <taxon>Fungi</taxon>
        <taxon>Dikarya</taxon>
        <taxon>Basidiomycota</taxon>
        <taxon>Pucciniomycotina</taxon>
        <taxon>Mixiomycetes</taxon>
        <taxon>Mixiales</taxon>
        <taxon>Mixiaceae</taxon>
        <taxon>Mixia</taxon>
    </lineage>
</organism>
<gene>
    <name evidence="1" type="primary">Mo06733</name>
    <name evidence="1" type="ORF">E5Q_06733</name>
</gene>
<accession>G7EB20</accession>
<protein>
    <submittedName>
        <fullName evidence="1">Uncharacterized protein</fullName>
    </submittedName>
</protein>
<evidence type="ECO:0000313" key="2">
    <source>
        <dbReference type="Proteomes" id="UP000009131"/>
    </source>
</evidence>
<comment type="caution">
    <text evidence="1">The sequence shown here is derived from an EMBL/GenBank/DDBJ whole genome shotgun (WGS) entry which is preliminary data.</text>
</comment>
<dbReference type="InParanoid" id="G7EB20"/>